<dbReference type="EMBL" id="JBDXMX010000009">
    <property type="protein sequence ID" value="MEO9249065.1"/>
    <property type="molecule type" value="Genomic_DNA"/>
</dbReference>
<dbReference type="RefSeq" id="WP_309816863.1">
    <property type="nucleotide sequence ID" value="NZ_JBDXMX010000009.1"/>
</dbReference>
<reference evidence="2 3" key="1">
    <citation type="submission" date="2024-05" db="EMBL/GenBank/DDBJ databases">
        <authorList>
            <person name="Yi C."/>
        </authorList>
    </citation>
    <scope>NUCLEOTIDE SEQUENCE [LARGE SCALE GENOMIC DNA]</scope>
    <source>
        <strain evidence="2 3">XS13</strain>
    </source>
</reference>
<organism evidence="2 3">
    <name type="scientific">Citricoccus nitrophenolicus</name>
    <dbReference type="NCBI Taxonomy" id="863575"/>
    <lineage>
        <taxon>Bacteria</taxon>
        <taxon>Bacillati</taxon>
        <taxon>Actinomycetota</taxon>
        <taxon>Actinomycetes</taxon>
        <taxon>Micrococcales</taxon>
        <taxon>Micrococcaceae</taxon>
        <taxon>Citricoccus</taxon>
    </lineage>
</organism>
<name>A0ABV0ILU6_9MICC</name>
<feature type="transmembrane region" description="Helical" evidence="1">
    <location>
        <begin position="6"/>
        <end position="24"/>
    </location>
</feature>
<keyword evidence="1" id="KW-0472">Membrane</keyword>
<keyword evidence="1" id="KW-0812">Transmembrane</keyword>
<feature type="transmembrane region" description="Helical" evidence="1">
    <location>
        <begin position="94"/>
        <end position="122"/>
    </location>
</feature>
<accession>A0ABV0ILU6</accession>
<gene>
    <name evidence="2" type="ORF">ABDK96_15380</name>
</gene>
<evidence type="ECO:0000256" key="1">
    <source>
        <dbReference type="SAM" id="Phobius"/>
    </source>
</evidence>
<comment type="caution">
    <text evidence="2">The sequence shown here is derived from an EMBL/GenBank/DDBJ whole genome shotgun (WGS) entry which is preliminary data.</text>
</comment>
<protein>
    <submittedName>
        <fullName evidence="2">Uncharacterized protein</fullName>
    </submittedName>
</protein>
<keyword evidence="1" id="KW-1133">Transmembrane helix</keyword>
<proteinExistence type="predicted"/>
<dbReference type="Proteomes" id="UP001484097">
    <property type="component" value="Unassembled WGS sequence"/>
</dbReference>
<evidence type="ECO:0000313" key="2">
    <source>
        <dbReference type="EMBL" id="MEO9249065.1"/>
    </source>
</evidence>
<evidence type="ECO:0000313" key="3">
    <source>
        <dbReference type="Proteomes" id="UP001484097"/>
    </source>
</evidence>
<keyword evidence="3" id="KW-1185">Reference proteome</keyword>
<sequence length="123" mass="13047">MAGELLSWVGLITGVPLLLVGALLRSGEARWVPTEIVVVHGLRGSAARWFAAGDFHERTLRAAERALLGGRDVCTAFVSHRDPYRMRLQARRPITSVCLALGGVLAGAGLCGFAVSLLPMVLG</sequence>